<evidence type="ECO:0000313" key="3">
    <source>
        <dbReference type="Proteomes" id="UP001642360"/>
    </source>
</evidence>
<evidence type="ECO:0000259" key="1">
    <source>
        <dbReference type="Pfam" id="PF25003"/>
    </source>
</evidence>
<keyword evidence="3" id="KW-1185">Reference proteome</keyword>
<sequence length="289" mass="32761">MILKGMAANMLVGLKIKGRSPVISHLFFADDSLFFLKAKDSCVREFLRTLQCYCATSGQSANLQKSVNPKQKKTRGEPLNLSNGYYIHLKPSSVYISSQYKSFYFKMDSGSNGEEPTSWDELCNINLMPSELFLKFRKELEGFRIGVNMEFYNAPSNEYQAKLVLKPLSHDRRWKFIYEPLNHDVRVLSKKIPITKFLNLQVGIGHSFLLQATGWKWKLTTCLGGDGVSRIRNKTSLGLFPGVDFRFGWRADYVLPEVTGAVGTGEPLFNMNSGRLQASLDRIEAIFTI</sequence>
<dbReference type="Proteomes" id="UP001642360">
    <property type="component" value="Unassembled WGS sequence"/>
</dbReference>
<protein>
    <recommendedName>
        <fullName evidence="1">DUF7781 domain-containing protein</fullName>
    </recommendedName>
</protein>
<dbReference type="EMBL" id="CAUOFW020001369">
    <property type="protein sequence ID" value="CAK9144179.1"/>
    <property type="molecule type" value="Genomic_DNA"/>
</dbReference>
<dbReference type="InterPro" id="IPR056683">
    <property type="entry name" value="DUF7781"/>
</dbReference>
<name>A0ABC8RGV8_9AQUA</name>
<dbReference type="PANTHER" id="PTHR35710:SF1">
    <property type="entry name" value="OBP3-RESPONSIVE PROTEIN 4 (ORG4)"/>
    <property type="match status" value="1"/>
</dbReference>
<evidence type="ECO:0000313" key="2">
    <source>
        <dbReference type="EMBL" id="CAK9144179.1"/>
    </source>
</evidence>
<feature type="domain" description="DUF7781" evidence="1">
    <location>
        <begin position="118"/>
        <end position="288"/>
    </location>
</feature>
<reference evidence="2 3" key="1">
    <citation type="submission" date="2024-02" db="EMBL/GenBank/DDBJ databases">
        <authorList>
            <person name="Vignale AGUSTIN F."/>
            <person name="Sosa J E."/>
            <person name="Modenutti C."/>
        </authorList>
    </citation>
    <scope>NUCLEOTIDE SEQUENCE [LARGE SCALE GENOMIC DNA]</scope>
</reference>
<dbReference type="PANTHER" id="PTHR35710">
    <property type="entry name" value="OBP3-RESPONSIVE PROTEIN 4 (ORG4)"/>
    <property type="match status" value="1"/>
</dbReference>
<comment type="caution">
    <text evidence="2">The sequence shown here is derived from an EMBL/GenBank/DDBJ whole genome shotgun (WGS) entry which is preliminary data.</text>
</comment>
<proteinExistence type="predicted"/>
<accession>A0ABC8RGV8</accession>
<dbReference type="Pfam" id="PF25003">
    <property type="entry name" value="DUF7781"/>
    <property type="match status" value="1"/>
</dbReference>
<dbReference type="AlphaFoldDB" id="A0ABC8RGV8"/>
<organism evidence="2 3">
    <name type="scientific">Ilex paraguariensis</name>
    <name type="common">yerba mate</name>
    <dbReference type="NCBI Taxonomy" id="185542"/>
    <lineage>
        <taxon>Eukaryota</taxon>
        <taxon>Viridiplantae</taxon>
        <taxon>Streptophyta</taxon>
        <taxon>Embryophyta</taxon>
        <taxon>Tracheophyta</taxon>
        <taxon>Spermatophyta</taxon>
        <taxon>Magnoliopsida</taxon>
        <taxon>eudicotyledons</taxon>
        <taxon>Gunneridae</taxon>
        <taxon>Pentapetalae</taxon>
        <taxon>asterids</taxon>
        <taxon>campanulids</taxon>
        <taxon>Aquifoliales</taxon>
        <taxon>Aquifoliaceae</taxon>
        <taxon>Ilex</taxon>
    </lineage>
</organism>
<gene>
    <name evidence="2" type="ORF">ILEXP_LOCUS11919</name>
</gene>